<dbReference type="Proteomes" id="UP001595999">
    <property type="component" value="Unassembled WGS sequence"/>
</dbReference>
<evidence type="ECO:0000313" key="2">
    <source>
        <dbReference type="Proteomes" id="UP001595999"/>
    </source>
</evidence>
<dbReference type="InterPro" id="IPR023292">
    <property type="entry name" value="NTP_PyroPHydrolase-like_dom_sf"/>
</dbReference>
<dbReference type="Pfam" id="PF01503">
    <property type="entry name" value="PRA-PH"/>
    <property type="match status" value="1"/>
</dbReference>
<dbReference type="Gene3D" id="1.10.3420.10">
    <property type="entry name" value="putative ntp pyrophosphohydrolase like domain"/>
    <property type="match status" value="1"/>
</dbReference>
<gene>
    <name evidence="1" type="ORF">ACFO0R_12860</name>
</gene>
<accession>A0ABV8ZS16</accession>
<organism evidence="1 2">
    <name type="scientific">Chromobacterium aquaticum</name>
    <dbReference type="NCBI Taxonomy" id="467180"/>
    <lineage>
        <taxon>Bacteria</taxon>
        <taxon>Pseudomonadati</taxon>
        <taxon>Pseudomonadota</taxon>
        <taxon>Betaproteobacteria</taxon>
        <taxon>Neisseriales</taxon>
        <taxon>Chromobacteriaceae</taxon>
        <taxon>Chromobacterium</taxon>
    </lineage>
</organism>
<dbReference type="CDD" id="cd11530">
    <property type="entry name" value="NTP-PPase_DR2231_like"/>
    <property type="match status" value="1"/>
</dbReference>
<dbReference type="InterPro" id="IPR021130">
    <property type="entry name" value="PRib-ATP_PPHydrolase-like"/>
</dbReference>
<sequence length="143" mass="16532">MENFFALRRQFMQQFDIPSPARPQWQPQQLAMWETMLEEELAEFQHALADYKRQDGDEAERARRMAELLAEGVDVLNVLSGLLMSQGLPLEEMAREIHAANMRKCVDGKIVRREDGKVLKPAGWRPADKEGVIRRARESQDPI</sequence>
<keyword evidence="2" id="KW-1185">Reference proteome</keyword>
<name>A0ABV8ZS16_9NEIS</name>
<dbReference type="RefSeq" id="WP_231461675.1">
    <property type="nucleotide sequence ID" value="NZ_JAJOHW010000040.1"/>
</dbReference>
<comment type="caution">
    <text evidence="1">The sequence shown here is derived from an EMBL/GenBank/DDBJ whole genome shotgun (WGS) entry which is preliminary data.</text>
</comment>
<protein>
    <submittedName>
        <fullName evidence="1">Nucleoside triphosphate pyrophosphohydrolase family protein</fullName>
    </submittedName>
</protein>
<dbReference type="InterPro" id="IPR033653">
    <property type="entry name" value="NTP-PPase_DR2231-like"/>
</dbReference>
<dbReference type="EMBL" id="JBHSEK010000007">
    <property type="protein sequence ID" value="MFC4490507.1"/>
    <property type="molecule type" value="Genomic_DNA"/>
</dbReference>
<proteinExistence type="predicted"/>
<reference evidence="2" key="1">
    <citation type="journal article" date="2019" name="Int. J. Syst. Evol. Microbiol.">
        <title>The Global Catalogue of Microorganisms (GCM) 10K type strain sequencing project: providing services to taxonomists for standard genome sequencing and annotation.</title>
        <authorList>
            <consortium name="The Broad Institute Genomics Platform"/>
            <consortium name="The Broad Institute Genome Sequencing Center for Infectious Disease"/>
            <person name="Wu L."/>
            <person name="Ma J."/>
        </authorList>
    </citation>
    <scope>NUCLEOTIDE SEQUENCE [LARGE SCALE GENOMIC DNA]</scope>
    <source>
        <strain evidence="2">CGMCC 4.7608</strain>
    </source>
</reference>
<evidence type="ECO:0000313" key="1">
    <source>
        <dbReference type="EMBL" id="MFC4490507.1"/>
    </source>
</evidence>